<evidence type="ECO:0000313" key="8">
    <source>
        <dbReference type="Proteomes" id="UP000326169"/>
    </source>
</evidence>
<dbReference type="GeneID" id="301682090"/>
<dbReference type="PANTHER" id="PTHR34858">
    <property type="entry name" value="CYSO-CYSTEINE PEPTIDASE"/>
    <property type="match status" value="1"/>
</dbReference>
<name>A0A5M3T5G9_LIMPL</name>
<keyword evidence="3" id="KW-0378">Hydrolase</keyword>
<keyword evidence="5" id="KW-0482">Metalloprotease</keyword>
<organism evidence="7 8">
    <name type="scientific">Limnospira platensis NIES-46</name>
    <dbReference type="NCBI Taxonomy" id="1236695"/>
    <lineage>
        <taxon>Bacteria</taxon>
        <taxon>Bacillati</taxon>
        <taxon>Cyanobacteriota</taxon>
        <taxon>Cyanophyceae</taxon>
        <taxon>Oscillatoriophycideae</taxon>
        <taxon>Oscillatoriales</taxon>
        <taxon>Sirenicapillariaceae</taxon>
        <taxon>Limnospira</taxon>
    </lineage>
</organism>
<proteinExistence type="predicted"/>
<evidence type="ECO:0000256" key="1">
    <source>
        <dbReference type="ARBA" id="ARBA00022670"/>
    </source>
</evidence>
<dbReference type="InterPro" id="IPR051929">
    <property type="entry name" value="VirAsm_ModProt"/>
</dbReference>
<reference evidence="7 8" key="1">
    <citation type="journal article" date="2019" name="J Genomics">
        <title>The Draft Genome of a Hydrogen-producing Cyanobacterium, Arthrospira platensis NIES-46.</title>
        <authorList>
            <person name="Suzuki S."/>
            <person name="Yamaguchi H."/>
            <person name="Kawachi M."/>
        </authorList>
    </citation>
    <scope>NUCLEOTIDE SEQUENCE [LARGE SCALE GENOMIC DNA]</scope>
    <source>
        <strain evidence="7 8">NIES-46</strain>
    </source>
</reference>
<evidence type="ECO:0000256" key="2">
    <source>
        <dbReference type="ARBA" id="ARBA00022723"/>
    </source>
</evidence>
<dbReference type="SMART" id="SM00232">
    <property type="entry name" value="JAB_MPN"/>
    <property type="match status" value="1"/>
</dbReference>
<keyword evidence="1" id="KW-0645">Protease</keyword>
<protein>
    <recommendedName>
        <fullName evidence="6">MPN domain-containing protein</fullName>
    </recommendedName>
</protein>
<dbReference type="Proteomes" id="UP000326169">
    <property type="component" value="Unassembled WGS sequence"/>
</dbReference>
<feature type="domain" description="MPN" evidence="6">
    <location>
        <begin position="2"/>
        <end position="156"/>
    </location>
</feature>
<evidence type="ECO:0000256" key="3">
    <source>
        <dbReference type="ARBA" id="ARBA00022801"/>
    </source>
</evidence>
<dbReference type="Pfam" id="PF14464">
    <property type="entry name" value="Prok-JAB"/>
    <property type="match status" value="1"/>
</dbReference>
<comment type="caution">
    <text evidence="7">The sequence shown here is derived from an EMBL/GenBank/DDBJ whole genome shotgun (WGS) entry which is preliminary data.</text>
</comment>
<dbReference type="SUPFAM" id="SSF102712">
    <property type="entry name" value="JAB1/MPN domain"/>
    <property type="match status" value="1"/>
</dbReference>
<dbReference type="PROSITE" id="PS50249">
    <property type="entry name" value="MPN"/>
    <property type="match status" value="1"/>
</dbReference>
<dbReference type="RefSeq" id="WP_006617924.1">
    <property type="nucleotide sequence ID" value="NZ_BIMW01000062.1"/>
</dbReference>
<dbReference type="EMBL" id="BIMW01000062">
    <property type="protein sequence ID" value="GCE93140.1"/>
    <property type="molecule type" value="Genomic_DNA"/>
</dbReference>
<dbReference type="Gene3D" id="3.40.140.10">
    <property type="entry name" value="Cytidine Deaminase, domain 2"/>
    <property type="match status" value="1"/>
</dbReference>
<dbReference type="InterPro" id="IPR037518">
    <property type="entry name" value="MPN"/>
</dbReference>
<evidence type="ECO:0000259" key="6">
    <source>
        <dbReference type="PROSITE" id="PS50249"/>
    </source>
</evidence>
<evidence type="ECO:0000256" key="5">
    <source>
        <dbReference type="ARBA" id="ARBA00023049"/>
    </source>
</evidence>
<dbReference type="InterPro" id="IPR028090">
    <property type="entry name" value="JAB_dom_prok"/>
</dbReference>
<gene>
    <name evidence="7" type="ORF">NIES46_11890</name>
</gene>
<sequence length="156" mass="17908">MLIITSEQVAQIRNYAEKSYPQECCGLLMGRQDLGDRKMIMEVWPMQNVWSPATAEVFQGLDNSPNIATRQERFTIAPEALMKAQKEGRDRHLSIIGIYHSHPDHPAIPSEFDRVCAWSEYSYIIVSVIGGNSTDFLNWCLDANHEFEAEELIYRD</sequence>
<evidence type="ECO:0000256" key="4">
    <source>
        <dbReference type="ARBA" id="ARBA00022833"/>
    </source>
</evidence>
<keyword evidence="4" id="KW-0862">Zinc</keyword>
<keyword evidence="8" id="KW-1185">Reference proteome</keyword>
<accession>A0A5M3T5G9</accession>
<dbReference type="PANTHER" id="PTHR34858:SF1">
    <property type="entry name" value="CYSO-CYSTEINE PEPTIDASE"/>
    <property type="match status" value="1"/>
</dbReference>
<dbReference type="CDD" id="cd08070">
    <property type="entry name" value="MPN_like"/>
    <property type="match status" value="1"/>
</dbReference>
<dbReference type="InterPro" id="IPR000555">
    <property type="entry name" value="JAMM/MPN+_dom"/>
</dbReference>
<evidence type="ECO:0000313" key="7">
    <source>
        <dbReference type="EMBL" id="GCE93140.1"/>
    </source>
</evidence>
<keyword evidence="2" id="KW-0479">Metal-binding</keyword>